<dbReference type="InterPro" id="IPR043143">
    <property type="entry name" value="Mal/L-sulf/L-lact_DH-like_NADP"/>
</dbReference>
<feature type="chain" id="PRO_5044791455" description="Malate dehydrogenase" evidence="3">
    <location>
        <begin position="25"/>
        <end position="500"/>
    </location>
</feature>
<evidence type="ECO:0000256" key="2">
    <source>
        <dbReference type="SAM" id="MobiDB-lite"/>
    </source>
</evidence>
<keyword evidence="5" id="KW-1185">Reference proteome</keyword>
<dbReference type="PANTHER" id="PTHR11091:SF4">
    <property type="entry name" value="MALATE DEHYDROGENASE"/>
    <property type="match status" value="1"/>
</dbReference>
<dbReference type="InterPro" id="IPR036111">
    <property type="entry name" value="Mal/L-sulfo/L-lacto_DH-like_sf"/>
</dbReference>
<feature type="compositionally biased region" description="Basic and acidic residues" evidence="2">
    <location>
        <begin position="457"/>
        <end position="467"/>
    </location>
</feature>
<keyword evidence="1" id="KW-0560">Oxidoreductase</keyword>
<keyword evidence="3" id="KW-0732">Signal</keyword>
<evidence type="ECO:0000313" key="4">
    <source>
        <dbReference type="EMBL" id="KAL3076866.1"/>
    </source>
</evidence>
<dbReference type="Proteomes" id="UP001620626">
    <property type="component" value="Unassembled WGS sequence"/>
</dbReference>
<evidence type="ECO:0000256" key="3">
    <source>
        <dbReference type="SAM" id="SignalP"/>
    </source>
</evidence>
<feature type="region of interest" description="Disordered" evidence="2">
    <location>
        <begin position="447"/>
        <end position="467"/>
    </location>
</feature>
<dbReference type="EMBL" id="JBICBT010001240">
    <property type="protein sequence ID" value="KAL3076866.1"/>
    <property type="molecule type" value="Genomic_DNA"/>
</dbReference>
<dbReference type="Pfam" id="PF02615">
    <property type="entry name" value="Ldh_2"/>
    <property type="match status" value="1"/>
</dbReference>
<feature type="signal peptide" evidence="3">
    <location>
        <begin position="1"/>
        <end position="24"/>
    </location>
</feature>
<sequence length="500" mass="53793">MVSRLRPFFLPFSIFSVLLLAAQGLVCRKEKVSPVGMNFGAMNVECGQYVQHCLKVRMWDGTMIRDCDPLAFCPPDGSKVFKNADYFCSHPSSLPPPTVIPSIFSYHCPFFSFRPLFGHFLPHFFCLLPHFLPPMLSSPPKEFVAPVGEVHAFVVKCMQSVGTSAAHAAQLADLLLDADIVGHYSHGLNRLCIYIEDVASGVKGDGEPKVLKQKGATAWVDGCDLLGAVVGNFCTELAIKLAKEHGIGWVVCKRSNHYGICQHYPKKIANAGLLGLSFTNTSPIIFPTRSSQIGLGTNPISCCANSREKGDGFILDMAASTVALGKVEIAKVNGKSAIPSAWGADSAGRPSTDPLAVLDGGGLLPLGGVSEENGSHKGTGIAMMGELFCGLLGGASFGKNVRSWREVQKSANLGQCFVAIDPECFAPTFVDNLQLFLDQTRGLKPRDPSKSVLVPGDPERMNSERSAKAGGVIYSEGQIRDLEKLAKKQNVGMFHYKANL</sequence>
<dbReference type="AlphaFoldDB" id="A0ABD2IC53"/>
<reference evidence="4 5" key="1">
    <citation type="submission" date="2024-10" db="EMBL/GenBank/DDBJ databases">
        <authorList>
            <person name="Kim D."/>
        </authorList>
    </citation>
    <scope>NUCLEOTIDE SEQUENCE [LARGE SCALE GENOMIC DNA]</scope>
    <source>
        <strain evidence="4">BH-2024</strain>
    </source>
</reference>
<evidence type="ECO:0000313" key="5">
    <source>
        <dbReference type="Proteomes" id="UP001620626"/>
    </source>
</evidence>
<dbReference type="GO" id="GO:0016491">
    <property type="term" value="F:oxidoreductase activity"/>
    <property type="evidence" value="ECO:0007669"/>
    <property type="project" value="UniProtKB-KW"/>
</dbReference>
<accession>A0ABD2IC53</accession>
<name>A0ABD2IC53_9BILA</name>
<dbReference type="SUPFAM" id="SSF89733">
    <property type="entry name" value="L-sulfolactate dehydrogenase-like"/>
    <property type="match status" value="1"/>
</dbReference>
<proteinExistence type="predicted"/>
<protein>
    <recommendedName>
        <fullName evidence="6">Malate dehydrogenase</fullName>
    </recommendedName>
</protein>
<comment type="caution">
    <text evidence="4">The sequence shown here is derived from an EMBL/GenBank/DDBJ whole genome shotgun (WGS) entry which is preliminary data.</text>
</comment>
<dbReference type="Gene3D" id="1.10.1530.10">
    <property type="match status" value="1"/>
</dbReference>
<gene>
    <name evidence="4" type="ORF">niasHT_039646</name>
</gene>
<organism evidence="4 5">
    <name type="scientific">Heterodera trifolii</name>
    <dbReference type="NCBI Taxonomy" id="157864"/>
    <lineage>
        <taxon>Eukaryota</taxon>
        <taxon>Metazoa</taxon>
        <taxon>Ecdysozoa</taxon>
        <taxon>Nematoda</taxon>
        <taxon>Chromadorea</taxon>
        <taxon>Rhabditida</taxon>
        <taxon>Tylenchina</taxon>
        <taxon>Tylenchomorpha</taxon>
        <taxon>Tylenchoidea</taxon>
        <taxon>Heteroderidae</taxon>
        <taxon>Heteroderinae</taxon>
        <taxon>Heterodera</taxon>
    </lineage>
</organism>
<dbReference type="Gene3D" id="3.30.1370.60">
    <property type="entry name" value="Hypothetical oxidoreductase yiak, domain 2"/>
    <property type="match status" value="1"/>
</dbReference>
<evidence type="ECO:0008006" key="6">
    <source>
        <dbReference type="Google" id="ProtNLM"/>
    </source>
</evidence>
<evidence type="ECO:0000256" key="1">
    <source>
        <dbReference type="ARBA" id="ARBA00023002"/>
    </source>
</evidence>
<dbReference type="InterPro" id="IPR043144">
    <property type="entry name" value="Mal/L-sulf/L-lact_DH-like_ah"/>
</dbReference>
<dbReference type="PANTHER" id="PTHR11091">
    <property type="entry name" value="OXIDOREDUCTASE-RELATED"/>
    <property type="match status" value="1"/>
</dbReference>
<dbReference type="InterPro" id="IPR003767">
    <property type="entry name" value="Malate/L-lactate_DH-like"/>
</dbReference>